<evidence type="ECO:0000313" key="3">
    <source>
        <dbReference type="Proteomes" id="UP000230790"/>
    </source>
</evidence>
<dbReference type="Proteomes" id="UP000230790">
    <property type="component" value="Unassembled WGS sequence"/>
</dbReference>
<accession>A0A2M8QF09</accession>
<proteinExistence type="predicted"/>
<protein>
    <submittedName>
        <fullName evidence="2">Uncharacterized protein</fullName>
    </submittedName>
</protein>
<dbReference type="AlphaFoldDB" id="A0A2M8QF09"/>
<comment type="caution">
    <text evidence="2">The sequence shown here is derived from an EMBL/GenBank/DDBJ whole genome shotgun (WGS) entry which is preliminary data.</text>
</comment>
<gene>
    <name evidence="2" type="ORF">CUN48_03915</name>
</gene>
<organism evidence="2 3">
    <name type="scientific">Candidatus Thermofonsia Clade 3 bacterium</name>
    <dbReference type="NCBI Taxonomy" id="2364212"/>
    <lineage>
        <taxon>Bacteria</taxon>
        <taxon>Bacillati</taxon>
        <taxon>Chloroflexota</taxon>
        <taxon>Candidatus Thermofontia</taxon>
        <taxon>Candidatus Thermofonsia Clade 3</taxon>
    </lineage>
</organism>
<feature type="region of interest" description="Disordered" evidence="1">
    <location>
        <begin position="74"/>
        <end position="117"/>
    </location>
</feature>
<evidence type="ECO:0000313" key="2">
    <source>
        <dbReference type="EMBL" id="PJF48389.1"/>
    </source>
</evidence>
<reference evidence="2 3" key="1">
    <citation type="submission" date="2017-11" db="EMBL/GenBank/DDBJ databases">
        <title>Evolution of Phototrophy in the Chloroflexi Phylum Driven by Horizontal Gene Transfer.</title>
        <authorList>
            <person name="Ward L.M."/>
            <person name="Hemp J."/>
            <person name="Shih P.M."/>
            <person name="Mcglynn S.E."/>
            <person name="Fischer W."/>
        </authorList>
    </citation>
    <scope>NUCLEOTIDE SEQUENCE [LARGE SCALE GENOMIC DNA]</scope>
    <source>
        <strain evidence="2">JP3_7</strain>
    </source>
</reference>
<evidence type="ECO:0000256" key="1">
    <source>
        <dbReference type="SAM" id="MobiDB-lite"/>
    </source>
</evidence>
<sequence>MSRRRVGGLRRGRFRREWQRRTGWRRRHLGWRGQRRGRRCRFGRRSRGRCVGPRLGGDDWRRHLPRRCIAPRVRAGNGHGQQSGHAQHRPQNDDQAQWASGSPPRDGSRATQRRRLRPVRRSRFERRGWPWPRRVGCGLWFGLELNAAGRVCVNSVWRAGKMGWGESQCFVPLRRACERLVGHLIRNRQRRGRLDPGDVRHVHRLAGCDRWSRGL</sequence>
<name>A0A2M8QF09_9CHLR</name>
<dbReference type="EMBL" id="PGTN01000016">
    <property type="protein sequence ID" value="PJF48389.1"/>
    <property type="molecule type" value="Genomic_DNA"/>
</dbReference>